<dbReference type="NCBIfam" id="NF003967">
    <property type="entry name" value="PRK05461.1"/>
    <property type="match status" value="1"/>
</dbReference>
<dbReference type="GO" id="GO:0070987">
    <property type="term" value="P:error-free translesion synthesis"/>
    <property type="evidence" value="ECO:0007669"/>
    <property type="project" value="TreeGrafter"/>
</dbReference>
<reference evidence="10" key="1">
    <citation type="submission" date="2015-06" db="EMBL/GenBank/DDBJ databases">
        <authorList>
            <person name="Radhakrishnan Rajesh"/>
            <person name="Underwood Anthony"/>
            <person name="Al-Shahib Ali"/>
        </authorList>
    </citation>
    <scope>NUCLEOTIDE SEQUENCE [LARGE SCALE GENOMIC DNA]</scope>
    <source>
        <strain evidence="10">P19_London_7_VIM_2_05_10</strain>
    </source>
</reference>
<evidence type="ECO:0000313" key="12">
    <source>
        <dbReference type="Proteomes" id="UP000270834"/>
    </source>
</evidence>
<dbReference type="AlphaFoldDB" id="A0A069QA26"/>
<reference evidence="7 12" key="5">
    <citation type="submission" date="2018-08" db="EMBL/GenBank/DDBJ databases">
        <title>Recombination of ecologically and evolutionarily significant loci maintains genetic cohesion in the Pseudomonas syringae species complex.</title>
        <authorList>
            <person name="Dillon M."/>
            <person name="Thakur S."/>
            <person name="Almeida R.N.D."/>
            <person name="Weir B.S."/>
            <person name="Guttman D.S."/>
        </authorList>
    </citation>
    <scope>NUCLEOTIDE SEQUENCE [LARGE SCALE GENOMIC DNA]</scope>
    <source>
        <strain evidence="7 12">ICMP 7846</strain>
    </source>
</reference>
<dbReference type="EMBL" id="CVVU01000111">
    <property type="protein sequence ID" value="CRO55064.1"/>
    <property type="molecule type" value="Genomic_DNA"/>
</dbReference>
<feature type="domain" description="ApaG" evidence="3">
    <location>
        <begin position="2"/>
        <end position="126"/>
    </location>
</feature>
<reference evidence="8 13" key="4">
    <citation type="submission" date="2017-08" db="EMBL/GenBank/DDBJ databases">
        <authorList>
            <person name="Feschi L."/>
            <person name="Jeukens J."/>
            <person name="Emond-Rheault J.-G."/>
            <person name="Kukavica-Ibrulj I."/>
            <person name="Boyle B."/>
            <person name="Levesque R.C."/>
        </authorList>
    </citation>
    <scope>NUCLEOTIDE SEQUENCE [LARGE SCALE GENOMIC DNA]</scope>
    <source>
        <strain evidence="8 13">PA-W36</strain>
    </source>
</reference>
<gene>
    <name evidence="2 4" type="primary">apaG</name>
    <name evidence="7" type="ORF">ALP65_02573</name>
    <name evidence="6" type="ORF">CAZ10_18945</name>
    <name evidence="5" type="ORF">GUL26_17570</name>
    <name evidence="8" type="ORF">IPC1295_08745</name>
    <name evidence="9" type="ORF">L4V69_06600</name>
    <name evidence="4" type="ORF">PAERUG_P19_London_7_VIM_2_05_10_01918</name>
</gene>
<dbReference type="PANTHER" id="PTHR14289">
    <property type="entry name" value="F-BOX ONLY PROTEIN 3"/>
    <property type="match status" value="1"/>
</dbReference>
<evidence type="ECO:0000313" key="5">
    <source>
        <dbReference type="EMBL" id="MZZ14062.1"/>
    </source>
</evidence>
<reference evidence="6 11" key="3">
    <citation type="submission" date="2017-05" db="EMBL/GenBank/DDBJ databases">
        <authorList>
            <person name="Song R."/>
            <person name="Chenine A.L."/>
            <person name="Ruprecht R.M."/>
        </authorList>
    </citation>
    <scope>NUCLEOTIDE SEQUENCE [LARGE SCALE GENOMIC DNA]</scope>
    <source>
        <strain evidence="6 11">S567_C10_BS</strain>
    </source>
</reference>
<dbReference type="KEGG" id="paeb:NCGM1900_0607"/>
<dbReference type="Gene3D" id="2.60.40.1470">
    <property type="entry name" value="ApaG domain"/>
    <property type="match status" value="1"/>
</dbReference>
<dbReference type="OMA" id="MRGEYFC"/>
<dbReference type="EMBL" id="RBSQ01000416">
    <property type="protein sequence ID" value="RMS58503.1"/>
    <property type="molecule type" value="Genomic_DNA"/>
</dbReference>
<dbReference type="Proteomes" id="UP000194857">
    <property type="component" value="Unassembled WGS sequence"/>
</dbReference>
<evidence type="ECO:0000313" key="10">
    <source>
        <dbReference type="Proteomes" id="UP000045039"/>
    </source>
</evidence>
<dbReference type="HAMAP" id="MF_00791">
    <property type="entry name" value="ApaG"/>
    <property type="match status" value="1"/>
</dbReference>
<sequence>MSDTQHQVNVRVDTRYLPEQSAPEQNRFAFAYTVTIENQGEVPAQLLSRHWIITDGDGRTQEVRGAGVVGEQPLIAPGAQHTYTSGTVLATRVGSMRGSYQMLGSDGIAFDAAIPVFRLAVPGALH</sequence>
<dbReference type="Proteomes" id="UP000045039">
    <property type="component" value="Unassembled WGS sequence"/>
</dbReference>
<evidence type="ECO:0000313" key="4">
    <source>
        <dbReference type="EMBL" id="CRO55064.1"/>
    </source>
</evidence>
<dbReference type="InterPro" id="IPR023065">
    <property type="entry name" value="Uncharacterised_ApaG"/>
</dbReference>
<dbReference type="PANTHER" id="PTHR14289:SF16">
    <property type="entry name" value="POLYMERASE DELTA-INTERACTING PROTEIN 2"/>
    <property type="match status" value="1"/>
</dbReference>
<dbReference type="PROSITE" id="PS51087">
    <property type="entry name" value="APAG"/>
    <property type="match status" value="1"/>
</dbReference>
<evidence type="ECO:0000313" key="13">
    <source>
        <dbReference type="Proteomes" id="UP000284767"/>
    </source>
</evidence>
<dbReference type="EMBL" id="NFFZ01000009">
    <property type="protein sequence ID" value="OTI60361.1"/>
    <property type="molecule type" value="Genomic_DNA"/>
</dbReference>
<dbReference type="Proteomes" id="UP000284767">
    <property type="component" value="Unassembled WGS sequence"/>
</dbReference>
<dbReference type="EMBL" id="NSNE01000004">
    <property type="protein sequence ID" value="RPM19236.1"/>
    <property type="molecule type" value="Genomic_DNA"/>
</dbReference>
<dbReference type="Pfam" id="PF04379">
    <property type="entry name" value="DUF525"/>
    <property type="match status" value="1"/>
</dbReference>
<dbReference type="SUPFAM" id="SSF110069">
    <property type="entry name" value="ApaG-like"/>
    <property type="match status" value="1"/>
</dbReference>
<dbReference type="RefSeq" id="WP_003085085.1">
    <property type="nucleotide sequence ID" value="NZ_AP014622.1"/>
</dbReference>
<reference evidence="5" key="7">
    <citation type="submission" date="2020-01" db="EMBL/GenBank/DDBJ databases">
        <title>Bacteria Cultured from War Wounds Associated with the Conflict in Eastern Ukraine.</title>
        <authorList>
            <person name="Snesrud E."/>
            <person name="Galac M.R."/>
            <person name="Mc Gann P."/>
            <person name="Valentine K."/>
            <person name="Viacheslav K."/>
        </authorList>
    </citation>
    <scope>NUCLEOTIDE SEQUENCE</scope>
    <source>
        <strain evidence="5">VNMU148</strain>
    </source>
</reference>
<reference evidence="9" key="8">
    <citation type="submission" date="2023-06" db="EMBL/GenBank/DDBJ databases">
        <authorList>
            <consortium name="Clinical and Environmental Microbiology Branch: Whole genome sequencing antimicrobial resistance pathogens in the healthcare setting"/>
        </authorList>
    </citation>
    <scope>NUCLEOTIDE SEQUENCE</scope>
    <source>
        <strain evidence="9">2021CK-01020</strain>
    </source>
</reference>
<evidence type="ECO:0000313" key="8">
    <source>
        <dbReference type="EMBL" id="RPM19236.1"/>
    </source>
</evidence>
<dbReference type="Proteomes" id="UP000644192">
    <property type="component" value="Unassembled WGS sequence"/>
</dbReference>
<reference evidence="8 13" key="6">
    <citation type="submission" date="2019-01" db="EMBL/GenBank/DDBJ databases">
        <title>The Pseudomonas aeruginosa pan-genome provides new insights on its population structure, horizontal gene transfer and pathogenicity.</title>
        <authorList>
            <person name="Freschi L."/>
            <person name="Vincent A.T."/>
            <person name="Jeukens J."/>
            <person name="Emond-Rheault J.-G."/>
            <person name="Kukavica-Ibrulj I."/>
            <person name="Dupont M.-J."/>
            <person name="Charette S.J."/>
            <person name="Boyle B."/>
            <person name="Levesque R.C."/>
        </authorList>
    </citation>
    <scope>NUCLEOTIDE SEQUENCE [LARGE SCALE GENOMIC DNA]</scope>
    <source>
        <strain evidence="8 13">PA-W36</strain>
    </source>
</reference>
<proteinExistence type="inferred from homology"/>
<name>A0A069QA26_PSEAI</name>
<evidence type="ECO:0000259" key="3">
    <source>
        <dbReference type="PROSITE" id="PS51087"/>
    </source>
</evidence>
<evidence type="ECO:0000256" key="2">
    <source>
        <dbReference type="HAMAP-Rule" id="MF_00791"/>
    </source>
</evidence>
<evidence type="ECO:0000256" key="1">
    <source>
        <dbReference type="ARBA" id="ARBA00017693"/>
    </source>
</evidence>
<evidence type="ECO:0000313" key="11">
    <source>
        <dbReference type="Proteomes" id="UP000194857"/>
    </source>
</evidence>
<accession>A0A1S1C6D8</accession>
<dbReference type="Proteomes" id="UP001297540">
    <property type="component" value="Chromosome"/>
</dbReference>
<dbReference type="EMBL" id="WXZT01000012">
    <property type="protein sequence ID" value="MZZ14062.1"/>
    <property type="molecule type" value="Genomic_DNA"/>
</dbReference>
<evidence type="ECO:0000313" key="9">
    <source>
        <dbReference type="EMBL" id="WOS78811.1"/>
    </source>
</evidence>
<dbReference type="eggNOG" id="COG2967">
    <property type="taxonomic scope" value="Bacteria"/>
</dbReference>
<organism evidence="7 12">
    <name type="scientific">Pseudomonas aeruginosa</name>
    <dbReference type="NCBI Taxonomy" id="287"/>
    <lineage>
        <taxon>Bacteria</taxon>
        <taxon>Pseudomonadati</taxon>
        <taxon>Pseudomonadota</taxon>
        <taxon>Gammaproteobacteria</taxon>
        <taxon>Pseudomonadales</taxon>
        <taxon>Pseudomonadaceae</taxon>
        <taxon>Pseudomonas</taxon>
    </lineage>
</organism>
<dbReference type="InterPro" id="IPR007474">
    <property type="entry name" value="ApaG_domain"/>
</dbReference>
<accession>A0A069QA26</accession>
<dbReference type="SMR" id="A0A069QA26"/>
<protein>
    <recommendedName>
        <fullName evidence="1 2">Protein ApaG</fullName>
    </recommendedName>
</protein>
<reference evidence="9" key="9">
    <citation type="submission" date="2023-10" db="EMBL/GenBank/DDBJ databases">
        <title>Pathogen: clinical or host-associated sample.</title>
        <authorList>
            <person name="Hergert J."/>
            <person name="Casey R."/>
            <person name="Wagner J."/>
            <person name="Young E.L."/>
            <person name="Oakeson K.F."/>
        </authorList>
    </citation>
    <scope>NUCLEOTIDE SEQUENCE</scope>
    <source>
        <strain evidence="9">2021CK-01020</strain>
    </source>
</reference>
<dbReference type="EMBL" id="CP136986">
    <property type="protein sequence ID" value="WOS78811.1"/>
    <property type="molecule type" value="Genomic_DNA"/>
</dbReference>
<evidence type="ECO:0000313" key="7">
    <source>
        <dbReference type="EMBL" id="RMS58503.1"/>
    </source>
</evidence>
<reference evidence="4" key="2">
    <citation type="submission" date="2015-06" db="EMBL/GenBank/DDBJ databases">
        <authorList>
            <person name="Radhakrishnan R."/>
            <person name="Underwood A."/>
            <person name="Al-Shahib A."/>
        </authorList>
    </citation>
    <scope>NUCLEOTIDE SEQUENCE</scope>
    <source>
        <strain evidence="4">P19_London_7_VIM_2_05_10</strain>
    </source>
</reference>
<dbReference type="Proteomes" id="UP000270834">
    <property type="component" value="Unassembled WGS sequence"/>
</dbReference>
<evidence type="ECO:0000313" key="6">
    <source>
        <dbReference type="EMBL" id="OTI60361.1"/>
    </source>
</evidence>
<dbReference type="InterPro" id="IPR036767">
    <property type="entry name" value="ApaG_sf"/>
</dbReference>